<gene>
    <name evidence="3" type="ORF">SAMN02745887_03747</name>
</gene>
<dbReference type="AlphaFoldDB" id="A0A1K2HS34"/>
<dbReference type="SMART" id="SM00530">
    <property type="entry name" value="HTH_XRE"/>
    <property type="match status" value="1"/>
</dbReference>
<accession>A0A1K2HS34</accession>
<protein>
    <submittedName>
        <fullName evidence="3">HTH-type transcriptional regulator / antitoxin HipB</fullName>
    </submittedName>
</protein>
<reference evidence="3 4" key="1">
    <citation type="submission" date="2016-11" db="EMBL/GenBank/DDBJ databases">
        <authorList>
            <person name="Jaros S."/>
            <person name="Januszkiewicz K."/>
            <person name="Wedrychowicz H."/>
        </authorList>
    </citation>
    <scope>NUCLEOTIDE SEQUENCE [LARGE SCALE GENOMIC DNA]</scope>
    <source>
        <strain evidence="3 4">DSM 18899</strain>
    </source>
</reference>
<proteinExistence type="predicted"/>
<dbReference type="PROSITE" id="PS50943">
    <property type="entry name" value="HTH_CROC1"/>
    <property type="match status" value="1"/>
</dbReference>
<dbReference type="EMBL" id="FPKR01000020">
    <property type="protein sequence ID" value="SFZ79558.1"/>
    <property type="molecule type" value="Genomic_DNA"/>
</dbReference>
<dbReference type="Proteomes" id="UP000186513">
    <property type="component" value="Unassembled WGS sequence"/>
</dbReference>
<evidence type="ECO:0000313" key="4">
    <source>
        <dbReference type="Proteomes" id="UP000186513"/>
    </source>
</evidence>
<dbReference type="InterPro" id="IPR010982">
    <property type="entry name" value="Lambda_DNA-bd_dom_sf"/>
</dbReference>
<sequence length="92" mass="10134">MDYQINTLSQLKATLVAARKRLQLRQIDVAERMGITQQSYAKLEANPASASLERLYSVLQILQVDLVLRIASEGGPSTPTESTSAATKQEAW</sequence>
<keyword evidence="4" id="KW-1185">Reference proteome</keyword>
<dbReference type="Pfam" id="PF01381">
    <property type="entry name" value="HTH_3"/>
    <property type="match status" value="1"/>
</dbReference>
<dbReference type="Gene3D" id="1.10.260.40">
    <property type="entry name" value="lambda repressor-like DNA-binding domains"/>
    <property type="match status" value="1"/>
</dbReference>
<dbReference type="CDD" id="cd00093">
    <property type="entry name" value="HTH_XRE"/>
    <property type="match status" value="1"/>
</dbReference>
<evidence type="ECO:0000259" key="2">
    <source>
        <dbReference type="PROSITE" id="PS50943"/>
    </source>
</evidence>
<evidence type="ECO:0000313" key="3">
    <source>
        <dbReference type="EMBL" id="SFZ79558.1"/>
    </source>
</evidence>
<dbReference type="OrthoDB" id="5957901at2"/>
<name>A0A1K2HS34_9NEIS</name>
<dbReference type="STRING" id="1121279.SAMN02745887_03747"/>
<feature type="region of interest" description="Disordered" evidence="1">
    <location>
        <begin position="72"/>
        <end position="92"/>
    </location>
</feature>
<evidence type="ECO:0000256" key="1">
    <source>
        <dbReference type="SAM" id="MobiDB-lite"/>
    </source>
</evidence>
<dbReference type="SUPFAM" id="SSF47413">
    <property type="entry name" value="lambda repressor-like DNA-binding domains"/>
    <property type="match status" value="1"/>
</dbReference>
<dbReference type="RefSeq" id="WP_072430215.1">
    <property type="nucleotide sequence ID" value="NZ_FPKR01000020.1"/>
</dbReference>
<feature type="domain" description="HTH cro/C1-type" evidence="2">
    <location>
        <begin position="15"/>
        <end position="69"/>
    </location>
</feature>
<dbReference type="InterPro" id="IPR001387">
    <property type="entry name" value="Cro/C1-type_HTH"/>
</dbReference>
<organism evidence="3 4">
    <name type="scientific">Chitinimonas taiwanensis DSM 18899</name>
    <dbReference type="NCBI Taxonomy" id="1121279"/>
    <lineage>
        <taxon>Bacteria</taxon>
        <taxon>Pseudomonadati</taxon>
        <taxon>Pseudomonadota</taxon>
        <taxon>Betaproteobacteria</taxon>
        <taxon>Neisseriales</taxon>
        <taxon>Chitinibacteraceae</taxon>
        <taxon>Chitinimonas</taxon>
    </lineage>
</organism>
<dbReference type="GO" id="GO:0003677">
    <property type="term" value="F:DNA binding"/>
    <property type="evidence" value="ECO:0007669"/>
    <property type="project" value="InterPro"/>
</dbReference>